<dbReference type="InterPro" id="IPR023347">
    <property type="entry name" value="Lysozyme_dom_sf"/>
</dbReference>
<dbReference type="GO" id="GO:0031640">
    <property type="term" value="P:killing of cells of another organism"/>
    <property type="evidence" value="ECO:0007669"/>
    <property type="project" value="UniProtKB-KW"/>
</dbReference>
<dbReference type="InterPro" id="IPR052619">
    <property type="entry name" value="Phage_lysozyme-like"/>
</dbReference>
<dbReference type="AlphaFoldDB" id="A0A7S1FB58"/>
<dbReference type="PANTHER" id="PTHR37406:SF1">
    <property type="entry name" value="T4-TYPE LYSOZYME 1-RELATED"/>
    <property type="match status" value="1"/>
</dbReference>
<dbReference type="InterPro" id="IPR023346">
    <property type="entry name" value="Lysozyme-like_dom_sf"/>
</dbReference>
<evidence type="ECO:0000256" key="1">
    <source>
        <dbReference type="ARBA" id="ARBA00022529"/>
    </source>
</evidence>
<dbReference type="Pfam" id="PF00959">
    <property type="entry name" value="Phage_lysozyme"/>
    <property type="match status" value="1"/>
</dbReference>
<dbReference type="EMBL" id="HBFQ01040481">
    <property type="protein sequence ID" value="CAD8854362.1"/>
    <property type="molecule type" value="Transcribed_RNA"/>
</dbReference>
<evidence type="ECO:0008006" key="4">
    <source>
        <dbReference type="Google" id="ProtNLM"/>
    </source>
</evidence>
<protein>
    <recommendedName>
        <fullName evidence="4">Lysozyme</fullName>
    </recommendedName>
</protein>
<dbReference type="InterPro" id="IPR002196">
    <property type="entry name" value="Glyco_hydro_24"/>
</dbReference>
<reference evidence="3" key="1">
    <citation type="submission" date="2021-01" db="EMBL/GenBank/DDBJ databases">
        <authorList>
            <person name="Corre E."/>
            <person name="Pelletier E."/>
            <person name="Niang G."/>
            <person name="Scheremetjew M."/>
            <person name="Finn R."/>
            <person name="Kale V."/>
            <person name="Holt S."/>
            <person name="Cochrane G."/>
            <person name="Meng A."/>
            <person name="Brown T."/>
            <person name="Cohen L."/>
        </authorList>
    </citation>
    <scope>NUCLEOTIDE SEQUENCE</scope>
</reference>
<gene>
    <name evidence="3" type="ORF">NSCI0253_LOCUS28713</name>
</gene>
<proteinExistence type="predicted"/>
<dbReference type="Gene3D" id="1.10.530.40">
    <property type="match status" value="1"/>
</dbReference>
<dbReference type="SUPFAM" id="SSF53955">
    <property type="entry name" value="Lysozyme-like"/>
    <property type="match status" value="1"/>
</dbReference>
<dbReference type="GO" id="GO:0016998">
    <property type="term" value="P:cell wall macromolecule catabolic process"/>
    <property type="evidence" value="ECO:0007669"/>
    <property type="project" value="InterPro"/>
</dbReference>
<dbReference type="PRINTS" id="PR00684">
    <property type="entry name" value="T4LYSOZYME"/>
</dbReference>
<keyword evidence="1" id="KW-0929">Antimicrobial</keyword>
<accession>A0A7S1FB58</accession>
<sequence length="205" mass="21655">MAQAISIEAVASGFLITVPQIEGPVAMQRLLVWAFLVSVSPCDACDARDLIAQHEGKRSCVYTDTMGHPTIGIGYNLDQSGAQEAIDSVGADYDSVRDGTQCLTDTQIFDLFDPSYQRAVSGARAAVSSYDSLCCSVQNVMTDMDYNLGNSGFASFTTFIGLVNEGSWAAAAEDGRNTRWCGEVGSRCSDDMTAVAGGCGSRAVV</sequence>
<keyword evidence="2" id="KW-0081">Bacteriolytic enzyme</keyword>
<name>A0A7S1FB58_NOCSC</name>
<dbReference type="PANTHER" id="PTHR37406">
    <property type="entry name" value="T4-TYPE LYSOZYME 1-RELATED"/>
    <property type="match status" value="1"/>
</dbReference>
<evidence type="ECO:0000256" key="2">
    <source>
        <dbReference type="ARBA" id="ARBA00022638"/>
    </source>
</evidence>
<dbReference type="InterPro" id="IPR001165">
    <property type="entry name" value="T4-type_lysozyme"/>
</dbReference>
<dbReference type="GO" id="GO:0009253">
    <property type="term" value="P:peptidoglycan catabolic process"/>
    <property type="evidence" value="ECO:0007669"/>
    <property type="project" value="InterPro"/>
</dbReference>
<organism evidence="3">
    <name type="scientific">Noctiluca scintillans</name>
    <name type="common">Sea sparkle</name>
    <name type="synonym">Red tide dinoflagellate</name>
    <dbReference type="NCBI Taxonomy" id="2966"/>
    <lineage>
        <taxon>Eukaryota</taxon>
        <taxon>Sar</taxon>
        <taxon>Alveolata</taxon>
        <taxon>Dinophyceae</taxon>
        <taxon>Noctilucales</taxon>
        <taxon>Noctilucaceae</taxon>
        <taxon>Noctiluca</taxon>
    </lineage>
</organism>
<dbReference type="GO" id="GO:0042742">
    <property type="term" value="P:defense response to bacterium"/>
    <property type="evidence" value="ECO:0007669"/>
    <property type="project" value="UniProtKB-KW"/>
</dbReference>
<evidence type="ECO:0000313" key="3">
    <source>
        <dbReference type="EMBL" id="CAD8854362.1"/>
    </source>
</evidence>
<dbReference type="GO" id="GO:0003796">
    <property type="term" value="F:lysozyme activity"/>
    <property type="evidence" value="ECO:0007669"/>
    <property type="project" value="InterPro"/>
</dbReference>